<dbReference type="OrthoDB" id="4746285at2"/>
<dbReference type="InterPro" id="IPR013565">
    <property type="entry name" value="Fas1/AflB-like_central"/>
</dbReference>
<dbReference type="PANTHER" id="PTHR10982:SF21">
    <property type="entry name" value="FATTY ACID SYNTHASE SUBUNIT BETA"/>
    <property type="match status" value="1"/>
</dbReference>
<organism evidence="10 11">
    <name type="scientific">Corynebacterium pollutisoli</name>
    <dbReference type="NCBI Taxonomy" id="1610489"/>
    <lineage>
        <taxon>Bacteria</taxon>
        <taxon>Bacillati</taxon>
        <taxon>Actinomycetota</taxon>
        <taxon>Actinomycetes</taxon>
        <taxon>Mycobacteriales</taxon>
        <taxon>Corynebacteriaceae</taxon>
        <taxon>Corynebacterium</taxon>
    </lineage>
</organism>
<feature type="region of interest" description="Disordered" evidence="8">
    <location>
        <begin position="1698"/>
        <end position="1746"/>
    </location>
</feature>
<dbReference type="GO" id="GO:0016787">
    <property type="term" value="F:hydrolase activity"/>
    <property type="evidence" value="ECO:0007669"/>
    <property type="project" value="UniProtKB-KW"/>
</dbReference>
<dbReference type="GO" id="GO:0006633">
    <property type="term" value="P:fatty acid biosynthetic process"/>
    <property type="evidence" value="ECO:0007669"/>
    <property type="project" value="InterPro"/>
</dbReference>
<keyword evidence="3" id="KW-0597">Phosphoprotein</keyword>
<dbReference type="SUPFAM" id="SSF51735">
    <property type="entry name" value="NAD(P)-binding Rossmann-fold domains"/>
    <property type="match status" value="1"/>
</dbReference>
<dbReference type="Pfam" id="PF01575">
    <property type="entry name" value="MaoC_dehydratas"/>
    <property type="match status" value="1"/>
</dbReference>
<dbReference type="Gene3D" id="1.20.930.70">
    <property type="match status" value="1"/>
</dbReference>
<dbReference type="SUPFAM" id="SSF54637">
    <property type="entry name" value="Thioesterase/thiol ester dehydrase-isomerase"/>
    <property type="match status" value="1"/>
</dbReference>
<feature type="compositionally biased region" description="Low complexity" evidence="8">
    <location>
        <begin position="1712"/>
        <end position="1744"/>
    </location>
</feature>
<dbReference type="Gene3D" id="3.40.366.10">
    <property type="entry name" value="Malonyl-Coenzyme A Acyl Carrier Protein, domain 2"/>
    <property type="match status" value="3"/>
</dbReference>
<dbReference type="InterPro" id="IPR001227">
    <property type="entry name" value="Ac_transferase_dom_sf"/>
</dbReference>
<dbReference type="SUPFAM" id="SSF52151">
    <property type="entry name" value="FabD/lysophospholipase-like"/>
    <property type="match status" value="2"/>
</dbReference>
<dbReference type="Pfam" id="PF00109">
    <property type="entry name" value="ketoacyl-synt"/>
    <property type="match status" value="1"/>
</dbReference>
<dbReference type="Gene3D" id="3.90.25.70">
    <property type="match status" value="1"/>
</dbReference>
<dbReference type="RefSeq" id="WP_085548261.1">
    <property type="nucleotide sequence ID" value="NZ_FXAR01000001.1"/>
</dbReference>
<dbReference type="InterPro" id="IPR018201">
    <property type="entry name" value="Ketoacyl_synth_AS"/>
</dbReference>
<dbReference type="SUPFAM" id="SSF51412">
    <property type="entry name" value="Inosine monophosphate dehydrogenase (IMPDH)"/>
    <property type="match status" value="1"/>
</dbReference>
<keyword evidence="7" id="KW-0560">Oxidoreductase</keyword>
<gene>
    <name evidence="10" type="ORF">SAMN06295981_0044</name>
</gene>
<evidence type="ECO:0000256" key="4">
    <source>
        <dbReference type="ARBA" id="ARBA00022679"/>
    </source>
</evidence>
<dbReference type="InterPro" id="IPR055118">
    <property type="entry name" value="FAS-like_AT_central"/>
</dbReference>
<evidence type="ECO:0000256" key="1">
    <source>
        <dbReference type="ARBA" id="ARBA00005254"/>
    </source>
</evidence>
<evidence type="ECO:0000256" key="2">
    <source>
        <dbReference type="ARBA" id="ARBA00022450"/>
    </source>
</evidence>
<dbReference type="InterPro" id="IPR002539">
    <property type="entry name" value="MaoC-like_dom"/>
</dbReference>
<dbReference type="GO" id="GO:0005835">
    <property type="term" value="C:fatty acid synthase complex"/>
    <property type="evidence" value="ECO:0007669"/>
    <property type="project" value="InterPro"/>
</dbReference>
<dbReference type="Gene3D" id="6.10.140.1400">
    <property type="match status" value="1"/>
</dbReference>
<dbReference type="PROSITE" id="PS00606">
    <property type="entry name" value="KS3_1"/>
    <property type="match status" value="1"/>
</dbReference>
<evidence type="ECO:0000256" key="3">
    <source>
        <dbReference type="ARBA" id="ARBA00022553"/>
    </source>
</evidence>
<keyword evidence="6" id="KW-0521">NADP</keyword>
<dbReference type="InterPro" id="IPR013785">
    <property type="entry name" value="Aldolase_TIM"/>
</dbReference>
<dbReference type="InterPro" id="IPR047224">
    <property type="entry name" value="FAS_alpha_su_C"/>
</dbReference>
<dbReference type="GO" id="GO:0004318">
    <property type="term" value="F:enoyl-[acyl-carrier-protein] reductase (NADH) activity"/>
    <property type="evidence" value="ECO:0007669"/>
    <property type="project" value="InterPro"/>
</dbReference>
<dbReference type="Pfam" id="PF02801">
    <property type="entry name" value="Ketoacyl-synt_C"/>
    <property type="match status" value="1"/>
</dbReference>
<dbReference type="Pfam" id="PF00698">
    <property type="entry name" value="Acyl_transf_1"/>
    <property type="match status" value="1"/>
</dbReference>
<dbReference type="Gene3D" id="3.20.20.70">
    <property type="entry name" value="Aldolase class I"/>
    <property type="match status" value="1"/>
</dbReference>
<sequence>MTEYSTSFGTDRLINRFDREPFALAFSGQGFDWLKTLRAAVAAGVGNAVTSLVDGAAKKLAPVADELAGTRPHGFDPVAWARAEENPAFDTAQAAVSVPGVFTSQLAVLESLDRQGLELDKAVASVGHSQGKLATLLLEGQAESDDLLAIAQLIGSAMTRTARITGLIQQGELSPMVSVIGVSREQLQQAIDHACADVPEEIRPVIGLRNTRDTFVMVGRPHDLQLVQELLGKFAKRDAKAIENKERGGEPFNPRFNPLPIQTAFHHPAMAAAVEQTVTWARQAGLDAEIARVAAELVLTTPVDFPAELGDAVDAGTRWILEVGPETGMTPLTRRIVAGRGVGVLVVSDTEGQAELFDAGLAPELPRDWSEFAPRLEKRGGQVRLVTRFTEVTGYTPMTLPGMTPTTVDPKIVAAAANAGHWAELAGGGQVTEDVLHEHLAQLQDMLLPGVNAQFNSMFLNPYLWRMQVEGKRLVPRARANGAPIDGIIITAGMPPHDEAVSLVRELRDANFPWIVFKPGAVKHIRQVLKIADAVEDIPIIIQVEGGKAGGHHSWEDLDELLIATYAEVRERDNVILVVGGGIGTPERAAEYITGTWARKHDLPAMPTDGILIGTAAMATLESTASESVKQALVAAPGTDEWAGAGREAGGVASGRSQLGADLYEIENSFAKAGRLLDEVAGDDDAAIARRDEIIAAIDKTCKPYFGDLESMTYAEWLNRYLEVSGPYQGAWTDVSWFQRFVDMVERAEARLTDLDHGQFEAQVDVDADHPAAAVEKLVELYPFAERDLLHPADRAWFTKLLLNPGKPANFVPVIDGDVRRWWRSDSLWQAHDERYDADEVCIIPGTAAVAGITRANEPVAELLGRFNQASIDALLDAGEQPVEVTDSIVERVLTAPGTYWAGRQQASYIERLGDTDQWTLADDRQSAAHAATGARLVAEDAEHAVLTVPLAGSTAAGTTTDLTIRFTVPADAPLSANPQVTAEDAEAAMAELTRVAAGGELAEVAADGTASWTTTLDAGHLADYDNVTAGYLPNELAAHGTAPDVLVGRAWPAVFAAVRSAVVPGTDSASVVEGMLSLVHLEHHLTMLRELPSLADGAVDLQITATADEVSDTDMGRLVVVRARISADGEPLAKLSERFAIRGRNGTMTARTNTSALPSVVDTPRSFRAYARVVAPESMHPFAVVSGDRNPIHVSDTAAGLAGLPGVIVHGMWTSAIGELVAGAGYQDDSATTAPGRVVEYTATMLAPVLPGETIEFTVERAGVDNRPGHGEVRAVTATVGGNMVLTATAVMAAPTTFYGFPGQGIQSQGMGMDSRASSAAAREIWDRADRHTRGKLGFSVLEIVKNNPTEVVVGGERFHHPDGVLFLTQFTQVAMATLGCAQIAEMREADALNQRAYFAGHSVGEYNALAAYSGVLSLESVVEIVYRRGLTMHRLVERDAEGNSNYGLAALRPNKMRLTADNVFGYVQEMSEKTGEFLEIVNYNIAGVQYAVAGTRAGLAALKADAEEKAPGQRAFIMIPGIDVPFHSSHLRDGVGDFREHLDSLIPAEINLDILVDRYIPNLVARPFELTREFVESIAEVVSSPYIDTILADFEAAAANPVKLGRTLLIELLAWQFASPVRWIETQDLILRDLGIERFVEVGVGSAPTLANMMGQTLRLPQYAGTPIEVLNVERDRPVVFATDEIVREVAADVVPETATEEAPAEKKSTAAPAPVTANAPTGDTVPAAAPAPVAAAGAGTPDDIEFTPSDATEMLIAIWTKVRPDQMGATDSIETLVEGVSSRRNQLLLDLGVEFGLGAIDGAADAELAALKQTVTKMAKGYKAFGPVLGDSVADALRRITGPTGKKPNYIADRVTGTWQLGQGWADHVVAEVVIGAREGASLRGGDLATLTPASPSSASDLDALIDAAVQAVAARRGVAVGLPSAGGGAGGVVDSAALGEFAEQVTGKEGVLAETARTILSQLGISEVESHNLEDEGDEYAALFDLVSRELGSDWPRQVAPSFDADKAVLLDDRWASAREDLTRVALGELDAAGVDVTGAGENVAKQAEFLGLTELAAQARDTDTLSYSDDVAVVTGASPNSIAAGVVAELLQGGATVVVTTSNLSHSRLTYYKNLYATSARGGAALWVVPANLSSYADLDGVIEWIGNEQTATVNGQKKVLKKALIPTLLFPFAAPRVMGSLADAGPAAESQMRLLLWAVERLIAGLSEIGTDTHVGKRLHVVLPGSPNRGRFGGDGAYGESKASLDALVTRWHAEPVWGDRTSLVHAFIGWVRGTGLMGGNDPLVETIESKGVKTFSNEEMAELLVSQITDEVRAAAAQAPVIVDYTGGLGESDVNISQLAAEAAAEAEAELAAGVDKQDAEEPRTLTALPTPYRRFEWTAPDFSGVTTKLEDMIVIVGAGEVGPYGSARTRFDAELSGDLTAAGVIELAWTMGLIRWDNGAWYDADDQEIAEEDIHERFHDEVLGKVGVRRYHDDFFMVDNLAPELTTVYLDKDLSFSVASREEAKTFVDSEPDHTSAFFDEEAGEWTVVRHAGSAVRVPRRTTMSRFVGGQIPEGFDPSVYGIPADMIDNLDRLALWNLVCTIDAFLSSGFTPAELLRDVHPARVSSTQGTGMGGVESMRSLYIDGLLAEPRANDILQEALPNVVAAHVMQSYVGGYGQMIHPVAACATAAVSVEEGYDKIALGKADFVVAGGLDDLSIEGITGFGDMAATADSTEMENKGIEHRYFSRANDRRRGGFIESEGGGTVLLARGSVAADLGLPVLGVVAFAESFADGAHTSIPAPGLGALGAARGGADSRLAQQLAAVGVSANDVAIISKHDTSTNANDPNESDLHERIAASIGRADGNPLYVISQKTLTGHAKGGAAAFQMIGLTQVLRSGIVPANMSLDTVDPVLEQHQHLVWLRRPLNLAAKAPKAGLVTSLGFGHVSALVAIVHPGAFLEALRNERGQDAAAEWVRVSVAREENGLRRIVDAMYGGDALYERPADRNLGGTGDAVKPREAAILLDHDARLVDGVLRTGDEIRS</sequence>
<dbReference type="InterPro" id="IPR014030">
    <property type="entry name" value="Ketoacyl_synth_N"/>
</dbReference>
<dbReference type="EMBL" id="FXAR01000001">
    <property type="protein sequence ID" value="SMG05702.1"/>
    <property type="molecule type" value="Genomic_DNA"/>
</dbReference>
<dbReference type="Gene3D" id="3.40.50.720">
    <property type="entry name" value="NAD(P)-binding Rossmann-like Domain"/>
    <property type="match status" value="1"/>
</dbReference>
<evidence type="ECO:0000313" key="10">
    <source>
        <dbReference type="EMBL" id="SMG05702.1"/>
    </source>
</evidence>
<dbReference type="FunFam" id="3.40.366.10:FF:000009">
    <property type="entry name" value="Fatty acid synthase Fas"/>
    <property type="match status" value="1"/>
</dbReference>
<reference evidence="11" key="1">
    <citation type="submission" date="2017-04" db="EMBL/GenBank/DDBJ databases">
        <authorList>
            <person name="Varghese N."/>
            <person name="Submissions S."/>
        </authorList>
    </citation>
    <scope>NUCLEOTIDE SEQUENCE [LARGE SCALE GENOMIC DNA]</scope>
    <source>
        <strain evidence="11">VDS</strain>
    </source>
</reference>
<evidence type="ECO:0000256" key="5">
    <source>
        <dbReference type="ARBA" id="ARBA00022801"/>
    </source>
</evidence>
<dbReference type="PANTHER" id="PTHR10982">
    <property type="entry name" value="MALONYL COA-ACYL CARRIER PROTEIN TRANSACYLASE"/>
    <property type="match status" value="1"/>
</dbReference>
<dbReference type="InterPro" id="IPR020841">
    <property type="entry name" value="PKS_Beta-ketoAc_synthase_dom"/>
</dbReference>
<dbReference type="CDD" id="cd08950">
    <property type="entry name" value="KR_fFAS_SDR_c_like"/>
    <property type="match status" value="1"/>
</dbReference>
<dbReference type="SMART" id="SM00827">
    <property type="entry name" value="PKS_AT"/>
    <property type="match status" value="1"/>
</dbReference>
<dbReference type="GO" id="GO:0004312">
    <property type="term" value="F:fatty acid synthase activity"/>
    <property type="evidence" value="ECO:0007669"/>
    <property type="project" value="InterPro"/>
</dbReference>
<proteinExistence type="inferred from homology"/>
<dbReference type="Gene3D" id="3.40.47.10">
    <property type="match status" value="1"/>
</dbReference>
<dbReference type="STRING" id="1610489.SAMN06295981_0044"/>
<dbReference type="InterPro" id="IPR036291">
    <property type="entry name" value="NAD(P)-bd_dom_sf"/>
</dbReference>
<dbReference type="InterPro" id="IPR016035">
    <property type="entry name" value="Acyl_Trfase/lysoPLipase"/>
</dbReference>
<dbReference type="InterPro" id="IPR014043">
    <property type="entry name" value="Acyl_transferase_dom"/>
</dbReference>
<dbReference type="CDD" id="cd00828">
    <property type="entry name" value="elong_cond_enzymes"/>
    <property type="match status" value="1"/>
</dbReference>
<accession>A0A1X7HUN3</accession>
<evidence type="ECO:0000256" key="6">
    <source>
        <dbReference type="ARBA" id="ARBA00022857"/>
    </source>
</evidence>
<evidence type="ECO:0000256" key="8">
    <source>
        <dbReference type="SAM" id="MobiDB-lite"/>
    </source>
</evidence>
<dbReference type="Pfam" id="PF22690">
    <property type="entry name" value="FAS_AT_central"/>
    <property type="match status" value="1"/>
</dbReference>
<dbReference type="InterPro" id="IPR014031">
    <property type="entry name" value="Ketoacyl_synth_C"/>
</dbReference>
<dbReference type="InterPro" id="IPR029069">
    <property type="entry name" value="HotDog_dom_sf"/>
</dbReference>
<evidence type="ECO:0000256" key="7">
    <source>
        <dbReference type="ARBA" id="ARBA00023002"/>
    </source>
</evidence>
<name>A0A1X7HUN3_9CORY</name>
<protein>
    <submittedName>
        <fullName evidence="10">Fatty acid synthase, bacterial type</fullName>
    </submittedName>
</protein>
<dbReference type="Gene3D" id="3.10.129.10">
    <property type="entry name" value="Hotdog Thioesterase"/>
    <property type="match status" value="1"/>
</dbReference>
<dbReference type="Proteomes" id="UP000193309">
    <property type="component" value="Unassembled WGS sequence"/>
</dbReference>
<dbReference type="GO" id="GO:0004315">
    <property type="term" value="F:3-oxoacyl-[acyl-carrier-protein] synthase activity"/>
    <property type="evidence" value="ECO:0007669"/>
    <property type="project" value="InterPro"/>
</dbReference>
<keyword evidence="11" id="KW-1185">Reference proteome</keyword>
<dbReference type="Pfam" id="PF18094">
    <property type="entry name" value="DNA_pol_B_N"/>
    <property type="match status" value="1"/>
</dbReference>
<dbReference type="SUPFAM" id="SSF53901">
    <property type="entry name" value="Thiolase-like"/>
    <property type="match status" value="2"/>
</dbReference>
<dbReference type="InterPro" id="IPR050830">
    <property type="entry name" value="Fungal_FAS"/>
</dbReference>
<keyword evidence="2" id="KW-0596">Phosphopantetheine</keyword>
<comment type="similarity">
    <text evidence="1">Belongs to the enoyl-CoA hydratase/isomerase family.</text>
</comment>
<keyword evidence="4" id="KW-0808">Transferase</keyword>
<dbReference type="PROSITE" id="PS52004">
    <property type="entry name" value="KS3_2"/>
    <property type="match status" value="1"/>
</dbReference>
<dbReference type="InterPro" id="IPR003965">
    <property type="entry name" value="Fatty_acid_synthase"/>
</dbReference>
<dbReference type="Pfam" id="PF08354">
    <property type="entry name" value="Fas1-AflB-like_hel"/>
    <property type="match status" value="1"/>
</dbReference>
<feature type="domain" description="Ketosynthase family 3 (KS3)" evidence="9">
    <location>
        <begin position="2490"/>
        <end position="2944"/>
    </location>
</feature>
<dbReference type="PRINTS" id="PR01483">
    <property type="entry name" value="FASYNTHASE"/>
</dbReference>
<keyword evidence="5" id="KW-0378">Hydrolase</keyword>
<evidence type="ECO:0000313" key="11">
    <source>
        <dbReference type="Proteomes" id="UP000193309"/>
    </source>
</evidence>
<dbReference type="InterPro" id="IPR016039">
    <property type="entry name" value="Thiolase-like"/>
</dbReference>
<evidence type="ECO:0000259" key="9">
    <source>
        <dbReference type="PROSITE" id="PS52004"/>
    </source>
</evidence>